<dbReference type="AlphaFoldDB" id="A0A1X2GBR0"/>
<gene>
    <name evidence="6" type="ORF">DM01DRAFT_1337795</name>
</gene>
<feature type="region of interest" description="Disordered" evidence="4">
    <location>
        <begin position="1"/>
        <end position="28"/>
    </location>
</feature>
<dbReference type="InterPro" id="IPR046347">
    <property type="entry name" value="bZIP_sf"/>
</dbReference>
<protein>
    <recommendedName>
        <fullName evidence="5">BZIP domain-containing protein</fullName>
    </recommendedName>
</protein>
<dbReference type="STRING" id="101127.A0A1X2GBR0"/>
<dbReference type="InterPro" id="IPR013910">
    <property type="entry name" value="TF_PAP1"/>
</dbReference>
<dbReference type="EMBL" id="MCGT01000024">
    <property type="protein sequence ID" value="ORX50124.1"/>
    <property type="molecule type" value="Genomic_DNA"/>
</dbReference>
<dbReference type="Gene3D" id="1.10.238.100">
    <property type="entry name" value="YAP1 redox domain. Chain B"/>
    <property type="match status" value="1"/>
</dbReference>
<evidence type="ECO:0000313" key="7">
    <source>
        <dbReference type="Proteomes" id="UP000242146"/>
    </source>
</evidence>
<evidence type="ECO:0000256" key="1">
    <source>
        <dbReference type="ARBA" id="ARBA00004123"/>
    </source>
</evidence>
<dbReference type="InterPro" id="IPR004827">
    <property type="entry name" value="bZIP"/>
</dbReference>
<evidence type="ECO:0000313" key="6">
    <source>
        <dbReference type="EMBL" id="ORX50124.1"/>
    </source>
</evidence>
<feature type="region of interest" description="Disordered" evidence="4">
    <location>
        <begin position="210"/>
        <end position="231"/>
    </location>
</feature>
<dbReference type="Gene3D" id="1.20.5.170">
    <property type="match status" value="1"/>
</dbReference>
<sequence length="322" mass="36269">MAGTVSLDPRARRKEQNRQAQRHFRERKERYVKELEEKIRKMEKNHAAALAAMHSKNQALIQRIRQLENQFGLSPSHDLIDSGDDNVDAMEMDKTMISAMEATSLQDPHHDMYSSPDQSQPNDDDEMMMEDDLESHHNSTLSPAAIQSVASNTCETAEACIRDKDGVSFCERLKEEVCTSAYDQLLSESLFDASGSLDISVTSRPVPIVTQDLRPSSNPSHTPKLEQDHLDTNDPISLLNRLGQTLIKEHFDLPPHPDTLLPNTKLVTCSEAWKKLSSHPRFDSIKTDMLVKRLRHIAKCSSSGPVFTESELNQVLQELGLS</sequence>
<dbReference type="Proteomes" id="UP000242146">
    <property type="component" value="Unassembled WGS sequence"/>
</dbReference>
<dbReference type="InterPro" id="IPR050936">
    <property type="entry name" value="AP-1-like"/>
</dbReference>
<dbReference type="Pfam" id="PF08601">
    <property type="entry name" value="PAP1"/>
    <property type="match status" value="1"/>
</dbReference>
<reference evidence="6 7" key="1">
    <citation type="submission" date="2016-07" db="EMBL/GenBank/DDBJ databases">
        <title>Pervasive Adenine N6-methylation of Active Genes in Fungi.</title>
        <authorList>
            <consortium name="DOE Joint Genome Institute"/>
            <person name="Mondo S.J."/>
            <person name="Dannebaum R.O."/>
            <person name="Kuo R.C."/>
            <person name="Labutti K."/>
            <person name="Haridas S."/>
            <person name="Kuo A."/>
            <person name="Salamov A."/>
            <person name="Ahrendt S.R."/>
            <person name="Lipzen A."/>
            <person name="Sullivan W."/>
            <person name="Andreopoulos W.B."/>
            <person name="Clum A."/>
            <person name="Lindquist E."/>
            <person name="Daum C."/>
            <person name="Ramamoorthy G.K."/>
            <person name="Gryganskyi A."/>
            <person name="Culley D."/>
            <person name="Magnuson J.K."/>
            <person name="James T.Y."/>
            <person name="O'Malley M.A."/>
            <person name="Stajich J.E."/>
            <person name="Spatafora J.W."/>
            <person name="Visel A."/>
            <person name="Grigoriev I.V."/>
        </authorList>
    </citation>
    <scope>NUCLEOTIDE SEQUENCE [LARGE SCALE GENOMIC DNA]</scope>
    <source>
        <strain evidence="6 7">NRRL 3301</strain>
    </source>
</reference>
<keyword evidence="3" id="KW-0539">Nucleus</keyword>
<dbReference type="CDD" id="cd14688">
    <property type="entry name" value="bZIP_YAP"/>
    <property type="match status" value="1"/>
</dbReference>
<dbReference type="InterPro" id="IPR023167">
    <property type="entry name" value="Yap1_redox_dom_sf"/>
</dbReference>
<feature type="domain" description="BZIP" evidence="5">
    <location>
        <begin position="5"/>
        <end position="73"/>
    </location>
</feature>
<dbReference type="SUPFAM" id="SSF111430">
    <property type="entry name" value="YAP1 redox domain"/>
    <property type="match status" value="1"/>
</dbReference>
<feature type="compositionally biased region" description="Basic residues" evidence="4">
    <location>
        <begin position="11"/>
        <end position="25"/>
    </location>
</feature>
<feature type="compositionally biased region" description="Acidic residues" evidence="4">
    <location>
        <begin position="122"/>
        <end position="131"/>
    </location>
</feature>
<evidence type="ECO:0000256" key="2">
    <source>
        <dbReference type="ARBA" id="ARBA00004496"/>
    </source>
</evidence>
<dbReference type="GO" id="GO:0001228">
    <property type="term" value="F:DNA-binding transcription activator activity, RNA polymerase II-specific"/>
    <property type="evidence" value="ECO:0007669"/>
    <property type="project" value="TreeGrafter"/>
</dbReference>
<name>A0A1X2GBR0_9FUNG</name>
<dbReference type="GO" id="GO:0000976">
    <property type="term" value="F:transcription cis-regulatory region binding"/>
    <property type="evidence" value="ECO:0007669"/>
    <property type="project" value="InterPro"/>
</dbReference>
<comment type="caution">
    <text evidence="6">The sequence shown here is derived from an EMBL/GenBank/DDBJ whole genome shotgun (WGS) entry which is preliminary data.</text>
</comment>
<dbReference type="SUPFAM" id="SSF57959">
    <property type="entry name" value="Leucine zipper domain"/>
    <property type="match status" value="1"/>
</dbReference>
<evidence type="ECO:0000256" key="3">
    <source>
        <dbReference type="ARBA" id="ARBA00023242"/>
    </source>
</evidence>
<dbReference type="GO" id="GO:0005737">
    <property type="term" value="C:cytoplasm"/>
    <property type="evidence" value="ECO:0007669"/>
    <property type="project" value="UniProtKB-SubCell"/>
</dbReference>
<feature type="region of interest" description="Disordered" evidence="4">
    <location>
        <begin position="107"/>
        <end position="131"/>
    </location>
</feature>
<dbReference type="OrthoDB" id="2593073at2759"/>
<proteinExistence type="predicted"/>
<keyword evidence="7" id="KW-1185">Reference proteome</keyword>
<organism evidence="6 7">
    <name type="scientific">Hesseltinella vesiculosa</name>
    <dbReference type="NCBI Taxonomy" id="101127"/>
    <lineage>
        <taxon>Eukaryota</taxon>
        <taxon>Fungi</taxon>
        <taxon>Fungi incertae sedis</taxon>
        <taxon>Mucoromycota</taxon>
        <taxon>Mucoromycotina</taxon>
        <taxon>Mucoromycetes</taxon>
        <taxon>Mucorales</taxon>
        <taxon>Cunninghamellaceae</taxon>
        <taxon>Hesseltinella</taxon>
    </lineage>
</organism>
<evidence type="ECO:0000256" key="4">
    <source>
        <dbReference type="SAM" id="MobiDB-lite"/>
    </source>
</evidence>
<evidence type="ECO:0000259" key="5">
    <source>
        <dbReference type="SMART" id="SM00338"/>
    </source>
</evidence>
<dbReference type="PANTHER" id="PTHR40621">
    <property type="entry name" value="TRANSCRIPTION FACTOR KAPC-RELATED"/>
    <property type="match status" value="1"/>
</dbReference>
<dbReference type="PANTHER" id="PTHR40621:SF6">
    <property type="entry name" value="AP-1-LIKE TRANSCRIPTION FACTOR YAP1-RELATED"/>
    <property type="match status" value="1"/>
</dbReference>
<accession>A0A1X2GBR0</accession>
<dbReference type="SMART" id="SM00338">
    <property type="entry name" value="BRLZ"/>
    <property type="match status" value="1"/>
</dbReference>
<dbReference type="GO" id="GO:0090575">
    <property type="term" value="C:RNA polymerase II transcription regulator complex"/>
    <property type="evidence" value="ECO:0007669"/>
    <property type="project" value="TreeGrafter"/>
</dbReference>
<dbReference type="GO" id="GO:0033554">
    <property type="term" value="P:cellular response to stress"/>
    <property type="evidence" value="ECO:0007669"/>
    <property type="project" value="UniProtKB-ARBA"/>
</dbReference>
<comment type="subcellular location">
    <subcellularLocation>
        <location evidence="2">Cytoplasm</location>
    </subcellularLocation>
    <subcellularLocation>
        <location evidence="1">Nucleus</location>
    </subcellularLocation>
</comment>